<dbReference type="AlphaFoldDB" id="A0A8H8CDT2"/>
<name>A0A8H8CDT2_PSICU</name>
<reference evidence="1" key="1">
    <citation type="submission" date="2021-02" db="EMBL/GenBank/DDBJ databases">
        <title>Psilocybe cubensis genome.</title>
        <authorList>
            <person name="Mckernan K.J."/>
            <person name="Crawford S."/>
            <person name="Trippe A."/>
            <person name="Kane L.T."/>
            <person name="Mclaughlin S."/>
        </authorList>
    </citation>
    <scope>NUCLEOTIDE SEQUENCE [LARGE SCALE GENOMIC DNA]</scope>
    <source>
        <strain evidence="1">MGC-MH-2018</strain>
    </source>
</reference>
<dbReference type="EMBL" id="JAFIQS010000023">
    <property type="protein sequence ID" value="KAG5161898.1"/>
    <property type="molecule type" value="Genomic_DNA"/>
</dbReference>
<comment type="caution">
    <text evidence="1">The sequence shown here is derived from an EMBL/GenBank/DDBJ whole genome shotgun (WGS) entry which is preliminary data.</text>
</comment>
<sequence length="438" mass="49693">MPDRDSPSIVPKLPSELIDDIVDRALTVLDDQSLSSMALTTQHFRVKVNQKRFSAVILDSIFGRNCSDLSNRLNCFAILVDGQRRLTPRMINVASFVNSFEFSMVPQEGENPPFIDAAMTVLCNNLFRETPGYRPRTDEFTFKFEPWNHSYSDKHYHWETFRMAMRHAFVDLVRRSKLTSLQIAAICSMPVGALQGSKIKHLHLRQVSINPSLDLSSPLLSPVILESLFLDGLVSYRTLCGLFCGRYDSASNLFTRLTNLKVTLRAIDDVDTANQILTNATSLDTLVFTRTVEEAQEGRMVHYGHLQRLRRLCIFPTSVNCFPMDRLLGDEVPESLLEIQVLFSYYLTSAEVHDNMFPLIDFSYVDTHLSHRRYGSIRRFVITLHTVLGTGFNLTGLDLATFGGICRDSVRDSLPRLCRAFSESLNIRIDFIPSSSVS</sequence>
<gene>
    <name evidence="1" type="ORF">JR316_013186</name>
</gene>
<dbReference type="OrthoDB" id="10441690at2759"/>
<protein>
    <submittedName>
        <fullName evidence="1">Uncharacterized protein</fullName>
    </submittedName>
</protein>
<evidence type="ECO:0000313" key="1">
    <source>
        <dbReference type="EMBL" id="KAG5161898.1"/>
    </source>
</evidence>
<organism evidence="1">
    <name type="scientific">Psilocybe cubensis</name>
    <name type="common">Psychedelic mushroom</name>
    <name type="synonym">Stropharia cubensis</name>
    <dbReference type="NCBI Taxonomy" id="181762"/>
    <lineage>
        <taxon>Eukaryota</taxon>
        <taxon>Fungi</taxon>
        <taxon>Dikarya</taxon>
        <taxon>Basidiomycota</taxon>
        <taxon>Agaricomycotina</taxon>
        <taxon>Agaricomycetes</taxon>
        <taxon>Agaricomycetidae</taxon>
        <taxon>Agaricales</taxon>
        <taxon>Agaricineae</taxon>
        <taxon>Strophariaceae</taxon>
        <taxon>Psilocybe</taxon>
    </lineage>
</organism>
<proteinExistence type="predicted"/>
<accession>A0A8H8CDT2</accession>